<dbReference type="EMBL" id="PJMW01000002">
    <property type="protein sequence ID" value="PKV80857.1"/>
    <property type="molecule type" value="Genomic_DNA"/>
</dbReference>
<evidence type="ECO:0000313" key="1">
    <source>
        <dbReference type="EMBL" id="PKV80857.1"/>
    </source>
</evidence>
<dbReference type="AlphaFoldDB" id="A0A2N3VGV5"/>
<gene>
    <name evidence="1" type="ORF">ATK86_5294</name>
</gene>
<dbReference type="RefSeq" id="WP_101466708.1">
    <property type="nucleotide sequence ID" value="NZ_PJMW01000002.1"/>
</dbReference>
<reference evidence="1 2" key="1">
    <citation type="submission" date="2017-12" db="EMBL/GenBank/DDBJ databases">
        <title>Sequencing the genomes of 1000 Actinobacteria strains.</title>
        <authorList>
            <person name="Klenk H.-P."/>
        </authorList>
    </citation>
    <scope>NUCLEOTIDE SEQUENCE [LARGE SCALE GENOMIC DNA]</scope>
    <source>
        <strain evidence="1 2">DSM 44489</strain>
    </source>
</reference>
<accession>A0A2N3VGV5</accession>
<organism evidence="1 2">
    <name type="scientific">Nocardia fluminea</name>
    <dbReference type="NCBI Taxonomy" id="134984"/>
    <lineage>
        <taxon>Bacteria</taxon>
        <taxon>Bacillati</taxon>
        <taxon>Actinomycetota</taxon>
        <taxon>Actinomycetes</taxon>
        <taxon>Mycobacteriales</taxon>
        <taxon>Nocardiaceae</taxon>
        <taxon>Nocardia</taxon>
    </lineage>
</organism>
<name>A0A2N3VGV5_9NOCA</name>
<keyword evidence="2" id="KW-1185">Reference proteome</keyword>
<dbReference type="Proteomes" id="UP000233766">
    <property type="component" value="Unassembled WGS sequence"/>
</dbReference>
<proteinExistence type="predicted"/>
<comment type="caution">
    <text evidence="1">The sequence shown here is derived from an EMBL/GenBank/DDBJ whole genome shotgun (WGS) entry which is preliminary data.</text>
</comment>
<sequence length="81" mass="8635">MTNPTGTPGGDMSVADFNELRDAARKDLDELIAFAVALDEPSEMDAAFTLTGKVVRTDWKTSVPLILTAAVARLAAAREVQ</sequence>
<evidence type="ECO:0000313" key="2">
    <source>
        <dbReference type="Proteomes" id="UP000233766"/>
    </source>
</evidence>
<protein>
    <submittedName>
        <fullName evidence="1">Uncharacterized protein</fullName>
    </submittedName>
</protein>